<gene>
    <name evidence="1" type="primary">petG</name>
</gene>
<accession>A0A6B9IT24</accession>
<evidence type="ECO:0000313" key="1">
    <source>
        <dbReference type="EMBL" id="QGZ10226.1"/>
    </source>
</evidence>
<proteinExistence type="predicted"/>
<organism evidence="1">
    <name type="scientific">Ageratum conyzoides</name>
    <name type="common">Tropical whiteweed</name>
    <dbReference type="NCBI Taxonomy" id="68299"/>
    <lineage>
        <taxon>Eukaryota</taxon>
        <taxon>Viridiplantae</taxon>
        <taxon>Streptophyta</taxon>
        <taxon>Embryophyta</taxon>
        <taxon>Tracheophyta</taxon>
        <taxon>Spermatophyta</taxon>
        <taxon>Magnoliopsida</taxon>
        <taxon>eudicotyledons</taxon>
        <taxon>Gunneridae</taxon>
        <taxon>Pentapetalae</taxon>
        <taxon>asterids</taxon>
        <taxon>campanulids</taxon>
        <taxon>Asterales</taxon>
        <taxon>Asteraceae</taxon>
        <taxon>Asteroideae</taxon>
        <taxon>Heliantheae alliance</taxon>
        <taxon>Eupatorieae</taxon>
        <taxon>Ageratum</taxon>
    </lineage>
</organism>
<name>A0A6B9IT24_AGECN</name>
<reference evidence="1" key="2">
    <citation type="submission" date="2019-05" db="EMBL/GenBank/DDBJ databases">
        <authorList>
            <person name="Qiao Z."/>
            <person name="Wang Q."/>
        </authorList>
    </citation>
    <scope>NUCLEOTIDE SEQUENCE</scope>
</reference>
<keyword evidence="1" id="KW-0150">Chloroplast</keyword>
<dbReference type="EMBL" id="MK905238">
    <property type="protein sequence ID" value="QGZ10226.1"/>
    <property type="molecule type" value="Genomic_DNA"/>
</dbReference>
<protein>
    <submittedName>
        <fullName evidence="1">Cytochrome b6/f complex subunit V</fullName>
    </submittedName>
</protein>
<geneLocation type="chloroplast" evidence="1"/>
<dbReference type="AlphaFoldDB" id="A0A6B9IT24"/>
<keyword evidence="1" id="KW-0934">Plastid</keyword>
<reference evidence="1" key="1">
    <citation type="journal article" date="2019" name="Mitochondrial DNA Part B Resour">
        <title>The complete chloroplast genome of Ageratum conyzoides (Asteraceae).</title>
        <authorList>
            <person name="Qiao Z.-P."/>
            <person name="Chen Z.-X."/>
            <person name="Wang Q.-Z."/>
        </authorList>
    </citation>
    <scope>NUCLEOTIDE SEQUENCE</scope>
</reference>
<sequence>MYRCLLIKGPTDRHACIVNMQLQIIQPKLLELDL</sequence>